<keyword evidence="2" id="KW-0472">Membrane</keyword>
<feature type="compositionally biased region" description="Basic and acidic residues" evidence="1">
    <location>
        <begin position="56"/>
        <end position="65"/>
    </location>
</feature>
<keyword evidence="2" id="KW-1133">Transmembrane helix</keyword>
<proteinExistence type="predicted"/>
<evidence type="ECO:0000259" key="3">
    <source>
        <dbReference type="Pfam" id="PF26526"/>
    </source>
</evidence>
<dbReference type="Proteomes" id="UP001240236">
    <property type="component" value="Unassembled WGS sequence"/>
</dbReference>
<reference evidence="4 5" key="1">
    <citation type="submission" date="2023-07" db="EMBL/GenBank/DDBJ databases">
        <title>Sequencing the genomes of 1000 actinobacteria strains.</title>
        <authorList>
            <person name="Klenk H.-P."/>
        </authorList>
    </citation>
    <scope>NUCLEOTIDE SEQUENCE [LARGE SCALE GENOMIC DNA]</scope>
    <source>
        <strain evidence="4 5">DSM 44709</strain>
    </source>
</reference>
<organism evidence="4 5">
    <name type="scientific">Catenuloplanes indicus</name>
    <dbReference type="NCBI Taxonomy" id="137267"/>
    <lineage>
        <taxon>Bacteria</taxon>
        <taxon>Bacillati</taxon>
        <taxon>Actinomycetota</taxon>
        <taxon>Actinomycetes</taxon>
        <taxon>Micromonosporales</taxon>
        <taxon>Micromonosporaceae</taxon>
        <taxon>Catenuloplanes</taxon>
    </lineage>
</organism>
<feature type="domain" description="DUF8175" evidence="3">
    <location>
        <begin position="53"/>
        <end position="230"/>
    </location>
</feature>
<accession>A0AAE4AY59</accession>
<evidence type="ECO:0000313" key="4">
    <source>
        <dbReference type="EMBL" id="MDQ0364728.1"/>
    </source>
</evidence>
<dbReference type="EMBL" id="JAUSUZ010000001">
    <property type="protein sequence ID" value="MDQ0364728.1"/>
    <property type="molecule type" value="Genomic_DNA"/>
</dbReference>
<feature type="transmembrane region" description="Helical" evidence="2">
    <location>
        <begin position="18"/>
        <end position="38"/>
    </location>
</feature>
<evidence type="ECO:0000313" key="5">
    <source>
        <dbReference type="Proteomes" id="UP001240236"/>
    </source>
</evidence>
<gene>
    <name evidence="4" type="ORF">J2S42_001397</name>
</gene>
<evidence type="ECO:0000256" key="2">
    <source>
        <dbReference type="SAM" id="Phobius"/>
    </source>
</evidence>
<dbReference type="Pfam" id="PF26526">
    <property type="entry name" value="DUF8175"/>
    <property type="match status" value="1"/>
</dbReference>
<name>A0AAE4AY59_9ACTN</name>
<dbReference type="InterPro" id="IPR058488">
    <property type="entry name" value="DUF8175"/>
</dbReference>
<dbReference type="RefSeq" id="WP_307236362.1">
    <property type="nucleotide sequence ID" value="NZ_JAUSUZ010000001.1"/>
</dbReference>
<dbReference type="AlphaFoldDB" id="A0AAE4AY59"/>
<evidence type="ECO:0000256" key="1">
    <source>
        <dbReference type="SAM" id="MobiDB-lite"/>
    </source>
</evidence>
<protein>
    <recommendedName>
        <fullName evidence="3">DUF8175 domain-containing protein</fullName>
    </recommendedName>
</protein>
<keyword evidence="5" id="KW-1185">Reference proteome</keyword>
<comment type="caution">
    <text evidence="4">The sequence shown here is derived from an EMBL/GenBank/DDBJ whole genome shotgun (WGS) entry which is preliminary data.</text>
</comment>
<keyword evidence="2" id="KW-0812">Transmembrane</keyword>
<sequence>MGSRFETDPTPYWRQRGWLVPAVLFAVLLLTGAGLLVLRDGPRVAPRTTGPVLVDGRPDGCRTDDSQQDAPVGPPADLTWRELNGARVPLSASSGPVRTDGALLWCFAHTPTGAVMAAHVIPRQLSGRDWRAVVERQVEPGPGREVFVAMRSSIHDSPVMGTAVLVTGFALVVYTAERAIVRVLVRLAGFGDAAADYRLAWLDGDWKLVPSGGGELYTPLTPVNTSAGFILWED</sequence>
<feature type="region of interest" description="Disordered" evidence="1">
    <location>
        <begin position="49"/>
        <end position="74"/>
    </location>
</feature>